<proteinExistence type="predicted"/>
<accession>A0A9P4NED1</accession>
<comment type="caution">
    <text evidence="5">The sequence shown here is derived from an EMBL/GenBank/DDBJ whole genome shotgun (WGS) entry which is preliminary data.</text>
</comment>
<dbReference type="InterPro" id="IPR048380">
    <property type="entry name" value="Rad26-like_N"/>
</dbReference>
<organism evidence="5 6">
    <name type="scientific">Tothia fuscella</name>
    <dbReference type="NCBI Taxonomy" id="1048955"/>
    <lineage>
        <taxon>Eukaryota</taxon>
        <taxon>Fungi</taxon>
        <taxon>Dikarya</taxon>
        <taxon>Ascomycota</taxon>
        <taxon>Pezizomycotina</taxon>
        <taxon>Dothideomycetes</taxon>
        <taxon>Pleosporomycetidae</taxon>
        <taxon>Venturiales</taxon>
        <taxon>Cylindrosympodiaceae</taxon>
        <taxon>Tothia</taxon>
    </lineage>
</organism>
<feature type="region of interest" description="Disordered" evidence="1">
    <location>
        <begin position="262"/>
        <end position="348"/>
    </location>
</feature>
<evidence type="ECO:0000259" key="3">
    <source>
        <dbReference type="Pfam" id="PF21046"/>
    </source>
</evidence>
<feature type="domain" description="Rad26-like C-terminal" evidence="3">
    <location>
        <begin position="696"/>
        <end position="758"/>
    </location>
</feature>
<dbReference type="InterPro" id="IPR048379">
    <property type="entry name" value="Rad26-like_C"/>
</dbReference>
<evidence type="ECO:0000259" key="2">
    <source>
        <dbReference type="Pfam" id="PF12331"/>
    </source>
</evidence>
<evidence type="ECO:0000313" key="6">
    <source>
        <dbReference type="Proteomes" id="UP000800235"/>
    </source>
</evidence>
<dbReference type="Pfam" id="PF21046">
    <property type="entry name" value="Rad26-like_C"/>
    <property type="match status" value="1"/>
</dbReference>
<dbReference type="Pfam" id="PF21048">
    <property type="entry name" value="Rad26-like_N"/>
    <property type="match status" value="1"/>
</dbReference>
<evidence type="ECO:0000256" key="1">
    <source>
        <dbReference type="SAM" id="MobiDB-lite"/>
    </source>
</evidence>
<gene>
    <name evidence="5" type="ORF">EJ08DRAFT_643539</name>
</gene>
<dbReference type="InterPro" id="IPR022093">
    <property type="entry name" value="Rad26-like_helical"/>
</dbReference>
<dbReference type="Proteomes" id="UP000800235">
    <property type="component" value="Unassembled WGS sequence"/>
</dbReference>
<keyword evidence="6" id="KW-1185">Reference proteome</keyword>
<dbReference type="Pfam" id="PF12331">
    <property type="entry name" value="Rad26-like_helical_rpts"/>
    <property type="match status" value="1"/>
</dbReference>
<dbReference type="OrthoDB" id="5245063at2759"/>
<sequence>MATNDEYDEFGSDDALDELQDTDLYELEREAYLRSTQANPKIAVNVNGVLKLNNVQKIRLQQNGQQESFESDRTVQPLRPHGGRPPSDYGFDDEEVIDLDEQPLAVQQAYQQDAVQRNGFVDQSDSGPGASARYNGTLREDESYVTALEQPSVDVAALQAQLLQFQQENLNLRRAVDETKSTVQSKSGENAILRQKLEKQARDSNQKESTIRQVYEEKIAKQKAETERIKSENAKVITDNRFLQHDLTLEAGKAKQLQKNLKNGSLKEHASPASTPKKHKVLPFRDGFDDDDVVMFSPSKSRSKPSTPSKGANKRKRGVNEQSPMQPLQLPLSEPKPAPSPSQRPADTVVTSDLLQRLTVGEDKLHFVQNLLGYQLMDSEERIFEALTRYSFPSSPKKKLSSIVYDNLSLNSFDKSDTDAANHFCGIMVSLWDQCLAERCYDPLALIIETLQFILDSESIAFARRQIETIVPLAIATSDIVAIPIARASITKDVKLEHTTSTLSGTIDVLACLTLLHTLAQAAAPFPDAIAQFWRHMKFDFVLLMLMKAQPLSQIMLMLELLQTSALESTFGAILSDDEGLERQARREGDTIDRLTLLLFETPKSPFEDDFNPSQILELRIELLTVLSTLILHTHGGKALSLHRHALGRLFKFLHDSINDLYNYTTTQNHKLQIETVNMTIRLIHHLLTEFADSTDIRAKLATVQGGAHIHLIALTRLAFSERLVFEGGLGTEEVDMAHQLLDEYLSPDEGEALLQMFSSGASEG</sequence>
<feature type="domain" description="Rad26-like N-terminal" evidence="4">
    <location>
        <begin position="367"/>
        <end position="412"/>
    </location>
</feature>
<dbReference type="AlphaFoldDB" id="A0A9P4NED1"/>
<name>A0A9P4NED1_9PEZI</name>
<feature type="compositionally biased region" description="Low complexity" evidence="1">
    <location>
        <begin position="297"/>
        <end position="310"/>
    </location>
</feature>
<evidence type="ECO:0000313" key="5">
    <source>
        <dbReference type="EMBL" id="KAF2417430.1"/>
    </source>
</evidence>
<evidence type="ECO:0000259" key="4">
    <source>
        <dbReference type="Pfam" id="PF21048"/>
    </source>
</evidence>
<feature type="region of interest" description="Disordered" evidence="1">
    <location>
        <begin position="61"/>
        <end position="92"/>
    </location>
</feature>
<reference evidence="5" key="1">
    <citation type="journal article" date="2020" name="Stud. Mycol.">
        <title>101 Dothideomycetes genomes: a test case for predicting lifestyles and emergence of pathogens.</title>
        <authorList>
            <person name="Haridas S."/>
            <person name="Albert R."/>
            <person name="Binder M."/>
            <person name="Bloem J."/>
            <person name="Labutti K."/>
            <person name="Salamov A."/>
            <person name="Andreopoulos B."/>
            <person name="Baker S."/>
            <person name="Barry K."/>
            <person name="Bills G."/>
            <person name="Bluhm B."/>
            <person name="Cannon C."/>
            <person name="Castanera R."/>
            <person name="Culley D."/>
            <person name="Daum C."/>
            <person name="Ezra D."/>
            <person name="Gonzalez J."/>
            <person name="Henrissat B."/>
            <person name="Kuo A."/>
            <person name="Liang C."/>
            <person name="Lipzen A."/>
            <person name="Lutzoni F."/>
            <person name="Magnuson J."/>
            <person name="Mondo S."/>
            <person name="Nolan M."/>
            <person name="Ohm R."/>
            <person name="Pangilinan J."/>
            <person name="Park H.-J."/>
            <person name="Ramirez L."/>
            <person name="Alfaro M."/>
            <person name="Sun H."/>
            <person name="Tritt A."/>
            <person name="Yoshinaga Y."/>
            <person name="Zwiers L.-H."/>
            <person name="Turgeon B."/>
            <person name="Goodwin S."/>
            <person name="Spatafora J."/>
            <person name="Crous P."/>
            <person name="Grigoriev I."/>
        </authorList>
    </citation>
    <scope>NUCLEOTIDE SEQUENCE</scope>
    <source>
        <strain evidence="5">CBS 130266</strain>
    </source>
</reference>
<dbReference type="EMBL" id="MU007140">
    <property type="protein sequence ID" value="KAF2417430.1"/>
    <property type="molecule type" value="Genomic_DNA"/>
</dbReference>
<protein>
    <recommendedName>
        <fullName evidence="7">DNA repair protein Rad26</fullName>
    </recommendedName>
</protein>
<feature type="domain" description="Rad26-like helical repeats" evidence="2">
    <location>
        <begin position="473"/>
        <end position="688"/>
    </location>
</feature>
<evidence type="ECO:0008006" key="7">
    <source>
        <dbReference type="Google" id="ProtNLM"/>
    </source>
</evidence>